<keyword evidence="2" id="KW-0378">Hydrolase</keyword>
<dbReference type="Gene3D" id="3.40.630.40">
    <property type="entry name" value="Zn-dependent exopeptidases"/>
    <property type="match status" value="1"/>
</dbReference>
<dbReference type="CDD" id="cd02696">
    <property type="entry name" value="MurNAc-LAA"/>
    <property type="match status" value="1"/>
</dbReference>
<dbReference type="KEGG" id="bqy:MUS_3905"/>
<dbReference type="EC" id="3.5.1.28" evidence="2"/>
<organism evidence="2 3">
    <name type="scientific">Bacillus amyloliquefaciens (strain Y2)</name>
    <name type="common">Bacillus amyloliquefaciens subsp. plantarum (strain B9601-Y2)</name>
    <dbReference type="NCBI Taxonomy" id="1155777"/>
    <lineage>
        <taxon>Bacteria</taxon>
        <taxon>Bacillati</taxon>
        <taxon>Bacillota</taxon>
        <taxon>Bacilli</taxon>
        <taxon>Bacillales</taxon>
        <taxon>Bacillaceae</taxon>
        <taxon>Bacillus</taxon>
        <taxon>Bacillus amyloliquefaciens group</taxon>
    </lineage>
</organism>
<dbReference type="HOGENOM" id="CLU_020116_0_0_9"/>
<dbReference type="Pfam" id="PF04122">
    <property type="entry name" value="CW_binding_2"/>
    <property type="match status" value="3"/>
</dbReference>
<dbReference type="PANTHER" id="PTHR30032:SF1">
    <property type="entry name" value="N-ACETYLMURAMOYL-L-ALANINE AMIDASE LYTC"/>
    <property type="match status" value="1"/>
</dbReference>
<dbReference type="Pfam" id="PF01520">
    <property type="entry name" value="Amidase_3"/>
    <property type="match status" value="1"/>
</dbReference>
<feature type="domain" description="MurNAc-LAA" evidence="1">
    <location>
        <begin position="385"/>
        <end position="497"/>
    </location>
</feature>
<sequence length="501" mass="52943">MEEIGLKFIIKCLPVFILGVILFVPSALADNTVKRIGGSTRYDTAVLAAKQSWGEAKTVIITGGTSYADAIAAAPLSYQKNAPLLFTNKDQLSAGTKKGLIDLKTKNVIIVGGTPAVSKNTENQIAKLGISVKRLSGSTRYATAAKVAGEMTRSSTALVVNGFVDADGMAAISYASAKKYPILFTNDSTLNGSTSNAIKSLGIKNTIVIGGTSSISSSLYNKLPNPSRISGKNRYNLSVNLAKKTGLSTGYTFVTNGFKEADTIVGGVLSAKQGRVHLLTNGDSLSKDVRTYIGSKNITSFTVIGSASSLSNNAASQLKNPVVGKTVFIDPGHGYQDSGATGNGLLEKNVNLDIATRLNNQLYGAGALTVMSRKGDTFDSLEERVNKGAKANADIFISVHANANDNSSANGTETYYDKTYQSANSLRLAQNIQPRMVSALGTRDRSVKTAGFYVIKYSKMPSVLLETGFVTSPIDANILKQSTKKDRLAAGITQGVSSYFR</sequence>
<proteinExistence type="predicted"/>
<dbReference type="SUPFAM" id="SSF53187">
    <property type="entry name" value="Zn-dependent exopeptidases"/>
    <property type="match status" value="1"/>
</dbReference>
<dbReference type="GO" id="GO:0009253">
    <property type="term" value="P:peptidoglycan catabolic process"/>
    <property type="evidence" value="ECO:0007669"/>
    <property type="project" value="InterPro"/>
</dbReference>
<dbReference type="InterPro" id="IPR007253">
    <property type="entry name" value="Cell_wall-bd_2"/>
</dbReference>
<dbReference type="InterPro" id="IPR002508">
    <property type="entry name" value="MurNAc-LAA_cat"/>
</dbReference>
<dbReference type="Gene3D" id="3.40.50.12090">
    <property type="match status" value="2"/>
</dbReference>
<dbReference type="PANTHER" id="PTHR30032">
    <property type="entry name" value="N-ACETYLMURAMOYL-L-ALANINE AMIDASE-RELATED"/>
    <property type="match status" value="1"/>
</dbReference>
<name>I2CAT7_BACAY</name>
<protein>
    <submittedName>
        <fullName evidence="2">N-acetylmuramoyl-L-alanine amidase</fullName>
        <ecNumber evidence="2">3.5.1.28</ecNumber>
    </submittedName>
</protein>
<evidence type="ECO:0000313" key="2">
    <source>
        <dbReference type="EMBL" id="AFJ63761.1"/>
    </source>
</evidence>
<dbReference type="PATRIC" id="fig|1126211.3.peg.3716"/>
<reference evidence="2 3" key="1">
    <citation type="journal article" date="2012" name="J. Biotechnol.">
        <title>Genome sequence of the plant growth promoting strain Bacillus amyloliquefaciens subsp. plantarum B9601-Y2 and expression of mersacidin and other secondary metabolites.</title>
        <authorList>
            <person name="He P."/>
            <person name="Hao K."/>
            <person name="Blom J."/>
            <person name="Ruckert C."/>
            <person name="Vater J."/>
            <person name="Mao Z."/>
            <person name="Wu Y."/>
            <person name="Hou M."/>
            <person name="He P."/>
            <person name="He Y."/>
            <person name="Borriss R."/>
        </authorList>
    </citation>
    <scope>NUCLEOTIDE SEQUENCE [LARGE SCALE GENOMIC DNA]</scope>
    <source>
        <strain evidence="2">Y2</strain>
    </source>
</reference>
<dbReference type="GO" id="GO:0008745">
    <property type="term" value="F:N-acetylmuramoyl-L-alanine amidase activity"/>
    <property type="evidence" value="ECO:0007669"/>
    <property type="project" value="UniProtKB-EC"/>
</dbReference>
<dbReference type="InterPro" id="IPR051922">
    <property type="entry name" value="Bact_Sporulation_Assoc"/>
</dbReference>
<dbReference type="AlphaFoldDB" id="I2CAT7"/>
<dbReference type="SMART" id="SM00646">
    <property type="entry name" value="Ami_3"/>
    <property type="match status" value="1"/>
</dbReference>
<dbReference type="EMBL" id="CP003332">
    <property type="protein sequence ID" value="AFJ63761.1"/>
    <property type="molecule type" value="Genomic_DNA"/>
</dbReference>
<gene>
    <name evidence="2" type="primary">lytC</name>
    <name evidence="2" type="ORF">MUS_3905</name>
</gene>
<dbReference type="Proteomes" id="UP000002878">
    <property type="component" value="Chromosome"/>
</dbReference>
<evidence type="ECO:0000259" key="1">
    <source>
        <dbReference type="SMART" id="SM00646"/>
    </source>
</evidence>
<evidence type="ECO:0000313" key="3">
    <source>
        <dbReference type="Proteomes" id="UP000002878"/>
    </source>
</evidence>
<accession>I2CAT7</accession>